<feature type="chain" id="PRO_5047321087" description="Lipoprotein" evidence="1">
    <location>
        <begin position="31"/>
        <end position="392"/>
    </location>
</feature>
<name>A0ABQ2N819_9ACTN</name>
<evidence type="ECO:0000313" key="3">
    <source>
        <dbReference type="Proteomes" id="UP000655410"/>
    </source>
</evidence>
<reference evidence="3" key="1">
    <citation type="journal article" date="2019" name="Int. J. Syst. Evol. Microbiol.">
        <title>The Global Catalogue of Microorganisms (GCM) 10K type strain sequencing project: providing services to taxonomists for standard genome sequencing and annotation.</title>
        <authorList>
            <consortium name="The Broad Institute Genomics Platform"/>
            <consortium name="The Broad Institute Genome Sequencing Center for Infectious Disease"/>
            <person name="Wu L."/>
            <person name="Ma J."/>
        </authorList>
    </citation>
    <scope>NUCLEOTIDE SEQUENCE [LARGE SCALE GENOMIC DNA]</scope>
    <source>
        <strain evidence="3">CGMCC 4.7371</strain>
    </source>
</reference>
<protein>
    <recommendedName>
        <fullName evidence="4">Lipoprotein</fullName>
    </recommendedName>
</protein>
<keyword evidence="1" id="KW-0732">Signal</keyword>
<keyword evidence="3" id="KW-1185">Reference proteome</keyword>
<dbReference type="PROSITE" id="PS51257">
    <property type="entry name" value="PROKAR_LIPOPROTEIN"/>
    <property type="match status" value="1"/>
</dbReference>
<evidence type="ECO:0008006" key="4">
    <source>
        <dbReference type="Google" id="ProtNLM"/>
    </source>
</evidence>
<dbReference type="EMBL" id="BMNI01000002">
    <property type="protein sequence ID" value="GGO87902.1"/>
    <property type="molecule type" value="Genomic_DNA"/>
</dbReference>
<sequence>MQATGRYNGSPGYRSAMRRLLALAPLLLVAACGGPDVHAGKPVAATSEALVAVALSHLTPNPDEIEYRRAGEPIDDMGTTDPSLGGVLRWKPDPDFVMDVQVQPTPKGFTACSEIYTCAKLGKAELAWQDGGEDAPPYLKVFVVRDGELRSVGYEGGMTGDPRTSLLPFDLRELEQIVTDPAFSMTTTEGAVEAGKELAHDGVKGSRVRPMRLAEPAPPPRTTPRSLAAAVQAHLVQAGEPHLVRSGRAGVFAEPGGTPEPAVGVTLALRHGLTMHVTVIDADDEDVDRCQPTLACWPWDGVLHAGREGLGGSFAHHDGYSVHAWLEGAGVHATRNAWFLSAERGHHAQWIQLDVAGLASLDGEDQDGPEGVSPRTTPELVRAGEKLTWFHD</sequence>
<evidence type="ECO:0000256" key="1">
    <source>
        <dbReference type="SAM" id="SignalP"/>
    </source>
</evidence>
<feature type="signal peptide" evidence="1">
    <location>
        <begin position="1"/>
        <end position="30"/>
    </location>
</feature>
<accession>A0ABQ2N819</accession>
<comment type="caution">
    <text evidence="2">The sequence shown here is derived from an EMBL/GenBank/DDBJ whole genome shotgun (WGS) entry which is preliminary data.</text>
</comment>
<evidence type="ECO:0000313" key="2">
    <source>
        <dbReference type="EMBL" id="GGO87902.1"/>
    </source>
</evidence>
<organism evidence="2 3">
    <name type="scientific">Nocardioides phosphati</name>
    <dbReference type="NCBI Taxonomy" id="1867775"/>
    <lineage>
        <taxon>Bacteria</taxon>
        <taxon>Bacillati</taxon>
        <taxon>Actinomycetota</taxon>
        <taxon>Actinomycetes</taxon>
        <taxon>Propionibacteriales</taxon>
        <taxon>Nocardioidaceae</taxon>
        <taxon>Nocardioides</taxon>
    </lineage>
</organism>
<dbReference type="Proteomes" id="UP000655410">
    <property type="component" value="Unassembled WGS sequence"/>
</dbReference>
<gene>
    <name evidence="2" type="ORF">GCM10011584_13630</name>
</gene>
<proteinExistence type="predicted"/>